<dbReference type="GO" id="GO:0043541">
    <property type="term" value="C:UDP-N-acetylglucosamine transferase complex"/>
    <property type="evidence" value="ECO:0007669"/>
    <property type="project" value="TreeGrafter"/>
</dbReference>
<keyword evidence="6 8" id="KW-1133">Transmembrane helix</keyword>
<reference evidence="10" key="1">
    <citation type="submission" date="2021-01" db="EMBL/GenBank/DDBJ databases">
        <authorList>
            <consortium name="Genoscope - CEA"/>
            <person name="William W."/>
        </authorList>
    </citation>
    <scope>NUCLEOTIDE SEQUENCE</scope>
</reference>
<name>A0A8S1LSE0_PARPR</name>
<evidence type="ECO:0000256" key="4">
    <source>
        <dbReference type="ARBA" id="ARBA00022692"/>
    </source>
</evidence>
<feature type="signal peptide" evidence="9">
    <location>
        <begin position="1"/>
        <end position="21"/>
    </location>
</feature>
<evidence type="ECO:0000256" key="9">
    <source>
        <dbReference type="SAM" id="SignalP"/>
    </source>
</evidence>
<gene>
    <name evidence="10" type="ORF">PPRIM_AZ9-3.1.T0410072</name>
</gene>
<accession>A0A8S1LSE0</accession>
<comment type="caution">
    <text evidence="10">The sequence shown here is derived from an EMBL/GenBank/DDBJ whole genome shotgun (WGS) entry which is preliminary data.</text>
</comment>
<feature type="transmembrane region" description="Helical" evidence="8">
    <location>
        <begin position="103"/>
        <end position="124"/>
    </location>
</feature>
<evidence type="ECO:0000256" key="7">
    <source>
        <dbReference type="ARBA" id="ARBA00023136"/>
    </source>
</evidence>
<keyword evidence="4 8" id="KW-0812">Transmembrane</keyword>
<evidence type="ECO:0000313" key="10">
    <source>
        <dbReference type="EMBL" id="CAD8067606.1"/>
    </source>
</evidence>
<protein>
    <recommendedName>
        <fullName evidence="3">UDP-N-acetylglucosamine transferase subunit ALG14</fullName>
    </recommendedName>
</protein>
<evidence type="ECO:0000313" key="11">
    <source>
        <dbReference type="Proteomes" id="UP000688137"/>
    </source>
</evidence>
<dbReference type="PANTHER" id="PTHR12154">
    <property type="entry name" value="GLYCOSYL TRANSFERASE-RELATED"/>
    <property type="match status" value="1"/>
</dbReference>
<comment type="similarity">
    <text evidence="2">Belongs to the ALG14 family.</text>
</comment>
<evidence type="ECO:0000256" key="2">
    <source>
        <dbReference type="ARBA" id="ARBA00009731"/>
    </source>
</evidence>
<sequence>MLILSILILVLIYVGLRFCISSKYNKKYNMLILFGSGGHTYEMLMTLKNYDFQKKCQNLYFMHSFADSQEPERVAKFIEDNKIALPKVEWITIHRSRKVKQSYLSSIITTIKATLHTFLILLRFRDLDIFITNGPGTCIPVVIVLIGQYILFIRKRCKILFIESWCRVENLSLSGKLLYWISDKFVVNWESLKKKYKRATFVGNLI</sequence>
<organism evidence="10 11">
    <name type="scientific">Paramecium primaurelia</name>
    <dbReference type="NCBI Taxonomy" id="5886"/>
    <lineage>
        <taxon>Eukaryota</taxon>
        <taxon>Sar</taxon>
        <taxon>Alveolata</taxon>
        <taxon>Ciliophora</taxon>
        <taxon>Intramacronucleata</taxon>
        <taxon>Oligohymenophorea</taxon>
        <taxon>Peniculida</taxon>
        <taxon>Parameciidae</taxon>
        <taxon>Paramecium</taxon>
    </lineage>
</organism>
<evidence type="ECO:0000256" key="3">
    <source>
        <dbReference type="ARBA" id="ARBA00017467"/>
    </source>
</evidence>
<dbReference type="InterPro" id="IPR013969">
    <property type="entry name" value="Oligosacch_biosynth_Alg14"/>
</dbReference>
<dbReference type="AlphaFoldDB" id="A0A8S1LSE0"/>
<dbReference type="Pfam" id="PF08660">
    <property type="entry name" value="Alg14"/>
    <property type="match status" value="1"/>
</dbReference>
<keyword evidence="9" id="KW-0732">Signal</keyword>
<keyword evidence="11" id="KW-1185">Reference proteome</keyword>
<comment type="subcellular location">
    <subcellularLocation>
        <location evidence="1">Endoplasmic reticulum membrane</location>
        <topology evidence="1">Single-pass membrane protein</topology>
    </subcellularLocation>
</comment>
<dbReference type="Proteomes" id="UP000688137">
    <property type="component" value="Unassembled WGS sequence"/>
</dbReference>
<dbReference type="EMBL" id="CAJJDM010000040">
    <property type="protein sequence ID" value="CAD8067606.1"/>
    <property type="molecule type" value="Genomic_DNA"/>
</dbReference>
<evidence type="ECO:0000256" key="5">
    <source>
        <dbReference type="ARBA" id="ARBA00022824"/>
    </source>
</evidence>
<dbReference type="GO" id="GO:0006488">
    <property type="term" value="P:dolichol-linked oligosaccharide biosynthetic process"/>
    <property type="evidence" value="ECO:0007669"/>
    <property type="project" value="InterPro"/>
</dbReference>
<evidence type="ECO:0000256" key="6">
    <source>
        <dbReference type="ARBA" id="ARBA00022989"/>
    </source>
</evidence>
<dbReference type="GO" id="GO:0004577">
    <property type="term" value="F:N-acetylglucosaminyldiphosphodolichol N-acetylglucosaminyltransferase activity"/>
    <property type="evidence" value="ECO:0007669"/>
    <property type="project" value="TreeGrafter"/>
</dbReference>
<evidence type="ECO:0000256" key="1">
    <source>
        <dbReference type="ARBA" id="ARBA00004389"/>
    </source>
</evidence>
<keyword evidence="5" id="KW-0256">Endoplasmic reticulum</keyword>
<feature type="chain" id="PRO_5035887102" description="UDP-N-acetylglucosamine transferase subunit ALG14" evidence="9">
    <location>
        <begin position="22"/>
        <end position="206"/>
    </location>
</feature>
<feature type="transmembrane region" description="Helical" evidence="8">
    <location>
        <begin position="130"/>
        <end position="152"/>
    </location>
</feature>
<proteinExistence type="inferred from homology"/>
<evidence type="ECO:0000256" key="8">
    <source>
        <dbReference type="SAM" id="Phobius"/>
    </source>
</evidence>
<dbReference type="PANTHER" id="PTHR12154:SF4">
    <property type="entry name" value="UDP-N-ACETYLGLUCOSAMINE TRANSFERASE SUBUNIT ALG14 HOMOLOG"/>
    <property type="match status" value="1"/>
</dbReference>
<dbReference type="OMA" id="CRIVFIE"/>
<keyword evidence="7 8" id="KW-0472">Membrane</keyword>